<keyword evidence="3" id="KW-0597">Phosphoprotein</keyword>
<dbReference type="AlphaFoldDB" id="A0A1G7CSP8"/>
<dbReference type="Proteomes" id="UP000199412">
    <property type="component" value="Unassembled WGS sequence"/>
</dbReference>
<dbReference type="Pfam" id="PF02518">
    <property type="entry name" value="HATPase_c"/>
    <property type="match status" value="1"/>
</dbReference>
<keyword evidence="6" id="KW-1185">Reference proteome</keyword>
<dbReference type="OrthoDB" id="1931120at2"/>
<dbReference type="PROSITE" id="PS50109">
    <property type="entry name" value="HIS_KIN"/>
    <property type="match status" value="1"/>
</dbReference>
<evidence type="ECO:0000256" key="1">
    <source>
        <dbReference type="ARBA" id="ARBA00000085"/>
    </source>
</evidence>
<feature type="domain" description="Histidine kinase" evidence="4">
    <location>
        <begin position="169"/>
        <end position="378"/>
    </location>
</feature>
<dbReference type="InterPro" id="IPR005467">
    <property type="entry name" value="His_kinase_dom"/>
</dbReference>
<dbReference type="SUPFAM" id="SSF55874">
    <property type="entry name" value="ATPase domain of HSP90 chaperone/DNA topoisomerase II/histidine kinase"/>
    <property type="match status" value="1"/>
</dbReference>
<dbReference type="InterPro" id="IPR003594">
    <property type="entry name" value="HATPase_dom"/>
</dbReference>
<dbReference type="PANTHER" id="PTHR43547:SF2">
    <property type="entry name" value="HYBRID SIGNAL TRANSDUCTION HISTIDINE KINASE C"/>
    <property type="match status" value="1"/>
</dbReference>
<dbReference type="STRING" id="69960.SAMN05421720_106207"/>
<evidence type="ECO:0000313" key="6">
    <source>
        <dbReference type="Proteomes" id="UP000199412"/>
    </source>
</evidence>
<evidence type="ECO:0000259" key="4">
    <source>
        <dbReference type="PROSITE" id="PS50109"/>
    </source>
</evidence>
<evidence type="ECO:0000313" key="5">
    <source>
        <dbReference type="EMBL" id="SDE42372.1"/>
    </source>
</evidence>
<dbReference type="InterPro" id="IPR004358">
    <property type="entry name" value="Sig_transdc_His_kin-like_C"/>
</dbReference>
<organism evidence="5 6">
    <name type="scientific">Rhodospira trueperi</name>
    <dbReference type="NCBI Taxonomy" id="69960"/>
    <lineage>
        <taxon>Bacteria</taxon>
        <taxon>Pseudomonadati</taxon>
        <taxon>Pseudomonadota</taxon>
        <taxon>Alphaproteobacteria</taxon>
        <taxon>Rhodospirillales</taxon>
        <taxon>Rhodospirillaceae</taxon>
        <taxon>Rhodospira</taxon>
    </lineage>
</organism>
<dbReference type="Gene3D" id="3.30.565.10">
    <property type="entry name" value="Histidine kinase-like ATPase, C-terminal domain"/>
    <property type="match status" value="1"/>
</dbReference>
<proteinExistence type="predicted"/>
<dbReference type="Pfam" id="PF13188">
    <property type="entry name" value="PAS_8"/>
    <property type="match status" value="1"/>
</dbReference>
<evidence type="ECO:0000256" key="2">
    <source>
        <dbReference type="ARBA" id="ARBA00012438"/>
    </source>
</evidence>
<dbReference type="EC" id="2.7.13.3" evidence="2"/>
<sequence length="385" mass="41883">MMLTPRTAFAPAQRFDRDTVSAQAHRVRNAENVAAILDAVNVPVFVLNRYRQVVHANEPFYALIGVDDPQSVQGLRQGEAFGCIGVQLAKPTGGCGTGSACRTCEAIRAVLNAQAHGKDERQCAFRLTRGNAMNAQFRATRVDIGGEIFVICALVDIRDSLWQRDVQTSFLHDILNIAGAIQTSSEALPQFNGAQQKDYINLIQSACDTLVNEIKSYRIMLQAEDGSLQPEVHTVRSLGFLQSMVQIVNGHRAGQDRSLVIAPDSEDANLDTDRGLLSRVLVNLIKNALEASDPGMTVTARTDVKDGWVTFSVHNMTVIPEQVAHRIFARFFSTKGSGRGIGTYSARLLTEQYLGGSIAFTTEPDAGTTFTVSYPARPAAANRSV</sequence>
<dbReference type="CDD" id="cd00075">
    <property type="entry name" value="HATPase"/>
    <property type="match status" value="1"/>
</dbReference>
<dbReference type="EMBL" id="FNAP01000006">
    <property type="protein sequence ID" value="SDE42372.1"/>
    <property type="molecule type" value="Genomic_DNA"/>
</dbReference>
<accession>A0A1G7CSP8</accession>
<reference evidence="5 6" key="1">
    <citation type="submission" date="2016-10" db="EMBL/GenBank/DDBJ databases">
        <authorList>
            <person name="de Groot N.N."/>
        </authorList>
    </citation>
    <scope>NUCLEOTIDE SEQUENCE [LARGE SCALE GENOMIC DNA]</scope>
    <source>
        <strain evidence="5 6">ATCC 700224</strain>
    </source>
</reference>
<dbReference type="PANTHER" id="PTHR43547">
    <property type="entry name" value="TWO-COMPONENT HISTIDINE KINASE"/>
    <property type="match status" value="1"/>
</dbReference>
<comment type="catalytic activity">
    <reaction evidence="1">
        <text>ATP + protein L-histidine = ADP + protein N-phospho-L-histidine.</text>
        <dbReference type="EC" id="2.7.13.3"/>
    </reaction>
</comment>
<dbReference type="InterPro" id="IPR036890">
    <property type="entry name" value="HATPase_C_sf"/>
</dbReference>
<dbReference type="GO" id="GO:0000155">
    <property type="term" value="F:phosphorelay sensor kinase activity"/>
    <property type="evidence" value="ECO:0007669"/>
    <property type="project" value="TreeGrafter"/>
</dbReference>
<gene>
    <name evidence="5" type="ORF">SAMN05421720_106207</name>
</gene>
<protein>
    <recommendedName>
        <fullName evidence="2">histidine kinase</fullName>
        <ecNumber evidence="2">2.7.13.3</ecNumber>
    </recommendedName>
</protein>
<name>A0A1G7CSP8_9PROT</name>
<dbReference type="PRINTS" id="PR00344">
    <property type="entry name" value="BCTRLSENSOR"/>
</dbReference>
<evidence type="ECO:0000256" key="3">
    <source>
        <dbReference type="ARBA" id="ARBA00022553"/>
    </source>
</evidence>
<dbReference type="InterPro" id="IPR000014">
    <property type="entry name" value="PAS"/>
</dbReference>
<dbReference type="SMART" id="SM00387">
    <property type="entry name" value="HATPase_c"/>
    <property type="match status" value="1"/>
</dbReference>